<dbReference type="EMBL" id="VFIA01000007">
    <property type="protein sequence ID" value="MBC3791039.1"/>
    <property type="molecule type" value="Genomic_DNA"/>
</dbReference>
<keyword evidence="2" id="KW-0326">Glycosidase</keyword>
<evidence type="ECO:0000259" key="3">
    <source>
        <dbReference type="Pfam" id="PF01156"/>
    </source>
</evidence>
<proteinExistence type="predicted"/>
<dbReference type="Proteomes" id="UP000700732">
    <property type="component" value="Unassembled WGS sequence"/>
</dbReference>
<dbReference type="InterPro" id="IPR023186">
    <property type="entry name" value="IUNH"/>
</dbReference>
<dbReference type="PANTHER" id="PTHR12304:SF4">
    <property type="entry name" value="URIDINE NUCLEOSIDASE"/>
    <property type="match status" value="1"/>
</dbReference>
<accession>A0ABR6W362</accession>
<dbReference type="RefSeq" id="WP_186736846.1">
    <property type="nucleotide sequence ID" value="NZ_VFIA01000007.1"/>
</dbReference>
<dbReference type="Gene3D" id="3.90.245.10">
    <property type="entry name" value="Ribonucleoside hydrolase-like"/>
    <property type="match status" value="1"/>
</dbReference>
<dbReference type="InterPro" id="IPR036452">
    <property type="entry name" value="Ribo_hydro-like"/>
</dbReference>
<dbReference type="InterPro" id="IPR001910">
    <property type="entry name" value="Inosine/uridine_hydrolase_dom"/>
</dbReference>
<organism evidence="4 5">
    <name type="scientific">Spirosoma utsteinense</name>
    <dbReference type="NCBI Taxonomy" id="2585773"/>
    <lineage>
        <taxon>Bacteria</taxon>
        <taxon>Pseudomonadati</taxon>
        <taxon>Bacteroidota</taxon>
        <taxon>Cytophagia</taxon>
        <taxon>Cytophagales</taxon>
        <taxon>Cytophagaceae</taxon>
        <taxon>Spirosoma</taxon>
    </lineage>
</organism>
<keyword evidence="1" id="KW-0378">Hydrolase</keyword>
<evidence type="ECO:0000313" key="4">
    <source>
        <dbReference type="EMBL" id="MBC3791039.1"/>
    </source>
</evidence>
<feature type="domain" description="Inosine/uridine-preferring nucleoside hydrolase" evidence="3">
    <location>
        <begin position="37"/>
        <end position="271"/>
    </location>
</feature>
<keyword evidence="5" id="KW-1185">Reference proteome</keyword>
<protein>
    <submittedName>
        <fullName evidence="4">Inosine-uridine nucleoside N-ribohydrolase</fullName>
    </submittedName>
</protein>
<evidence type="ECO:0000256" key="2">
    <source>
        <dbReference type="ARBA" id="ARBA00023295"/>
    </source>
</evidence>
<comment type="caution">
    <text evidence="4">The sequence shown here is derived from an EMBL/GenBank/DDBJ whole genome shotgun (WGS) entry which is preliminary data.</text>
</comment>
<name>A0ABR6W362_9BACT</name>
<gene>
    <name evidence="4" type="ORF">FH603_1537</name>
</gene>
<sequence length="340" mass="37159">MTNYICFIFLLCSLMEPIASSGQPMPGKAIVTPRMRVIVDNDFSGDPDGLFQLAHLLLSPSVEISAIIGSHLKAGDGFDNSAMQADNAARKARELVQVMAIKTNIPIVAGSNKAMPNDSIPVASEAVNVIIKEAMRTDTQLPLYVLCGAGLTEIASAILKAPQIADKLTLVWIGGPEYPDLALPPPNYTNPEYNLNIDIAAARVVFNKTSMPIWQVPRNAYRQALLPYSQLQVQIRPQGKTGAYLCNALESLMTRLTQYKLNIGETYILGDSPLVLLTALQSSFEADPSSSEYVIRLAPKINSLGAYEYSPAGRPIRVYTRIDTSLMFTDFFAKLSLMNR</sequence>
<evidence type="ECO:0000313" key="5">
    <source>
        <dbReference type="Proteomes" id="UP000700732"/>
    </source>
</evidence>
<dbReference type="SUPFAM" id="SSF53590">
    <property type="entry name" value="Nucleoside hydrolase"/>
    <property type="match status" value="1"/>
</dbReference>
<evidence type="ECO:0000256" key="1">
    <source>
        <dbReference type="ARBA" id="ARBA00022801"/>
    </source>
</evidence>
<dbReference type="PANTHER" id="PTHR12304">
    <property type="entry name" value="INOSINE-URIDINE PREFERRING NUCLEOSIDE HYDROLASE"/>
    <property type="match status" value="1"/>
</dbReference>
<reference evidence="4 5" key="1">
    <citation type="submission" date="2019-06" db="EMBL/GenBank/DDBJ databases">
        <title>Spirosoma utsteinense sp. nov. isolated from Antarctic ice-free soils.</title>
        <authorList>
            <person name="Tahon G."/>
        </authorList>
    </citation>
    <scope>NUCLEOTIDE SEQUENCE [LARGE SCALE GENOMIC DNA]</scope>
    <source>
        <strain evidence="4 5">LMG 31447</strain>
    </source>
</reference>
<dbReference type="Pfam" id="PF01156">
    <property type="entry name" value="IU_nuc_hydro"/>
    <property type="match status" value="1"/>
</dbReference>